<protein>
    <submittedName>
        <fullName evidence="1">Uncharacterized protein</fullName>
    </submittedName>
</protein>
<reference evidence="1" key="1">
    <citation type="submission" date="2018-01" db="EMBL/GenBank/DDBJ databases">
        <authorList>
            <person name="Clerissi C."/>
        </authorList>
    </citation>
    <scope>NUCLEOTIDE SEQUENCE</scope>
    <source>
        <strain evidence="1">Cupriavidus taiwanensis STM 8556</strain>
    </source>
</reference>
<gene>
    <name evidence="1" type="ORF">CBM2613_A250363</name>
</gene>
<organism evidence="1">
    <name type="scientific">Cupriavidus taiwanensis</name>
    <dbReference type="NCBI Taxonomy" id="164546"/>
    <lineage>
        <taxon>Bacteria</taxon>
        <taxon>Pseudomonadati</taxon>
        <taxon>Pseudomonadota</taxon>
        <taxon>Betaproteobacteria</taxon>
        <taxon>Burkholderiales</taxon>
        <taxon>Burkholderiaceae</taxon>
        <taxon>Cupriavidus</taxon>
    </lineage>
</organism>
<comment type="caution">
    <text evidence="1">The sequence shown here is derived from an EMBL/GenBank/DDBJ whole genome shotgun (WGS) entry which is preliminary data.</text>
</comment>
<dbReference type="AlphaFoldDB" id="A0A375E1G4"/>
<name>A0A375E1G4_9BURK</name>
<dbReference type="EMBL" id="OFTH01000018">
    <property type="protein sequence ID" value="SOZ59750.1"/>
    <property type="molecule type" value="Genomic_DNA"/>
</dbReference>
<dbReference type="Proteomes" id="UP000256952">
    <property type="component" value="Chromosome CBM2613_a"/>
</dbReference>
<sequence>MPLRFGLLIRTCCRDTSICRGGRDGTRGAITMATLAIPAIESIAVRVLVALGVSLTAGAHSTRSRCHGHLSTLSWYFMEPKSYSHFASLFSVDYAGLEAVFEP</sequence>
<accession>A0A375E1G4</accession>
<proteinExistence type="predicted"/>
<evidence type="ECO:0000313" key="1">
    <source>
        <dbReference type="EMBL" id="SOZ59750.1"/>
    </source>
</evidence>